<accession>A0A2H3EDM7</accession>
<keyword evidence="2" id="KW-0732">Signal</keyword>
<feature type="region of interest" description="Disordered" evidence="1">
    <location>
        <begin position="377"/>
        <end position="508"/>
    </location>
</feature>
<proteinExistence type="predicted"/>
<feature type="region of interest" description="Disordered" evidence="1">
    <location>
        <begin position="38"/>
        <end position="81"/>
    </location>
</feature>
<dbReference type="OrthoDB" id="3020715at2759"/>
<keyword evidence="4" id="KW-1185">Reference proteome</keyword>
<dbReference type="Proteomes" id="UP000217790">
    <property type="component" value="Unassembled WGS sequence"/>
</dbReference>
<dbReference type="AlphaFoldDB" id="A0A2H3EDM7"/>
<gene>
    <name evidence="3" type="ORF">ARMGADRAFT_1027102</name>
</gene>
<sequence length="508" mass="53122">MCSQRLAFVFLVLNATAVFCAPTADSLSVHELDINTRAKGSGKKTNPSTTSNTKCRRGKSSSASKPKRDLHARTKSSQTSSTGLTLCGVKAQIAKPGVCKYKPFDGSEEEADSSAQNGQGGSRNGQIKTQGKTKRAKGSTTTSTSPDSAQSDTGEAGTYLPLSRTNTQTSHLKAQLTASKADAKGQGQICDYTVDITVLDRIAFENLACPSFDALAGIIEKSEAEQLKLKEEWLKPTIMLMNKPSLNMWYIEKELFLSKIDKTIEALGGSGTTATSGPSSQADDSASENENTESVSVQQYLTDAEVKAEIDAFATKFAGSMTSAFAKAVKEAQACATSAEKKKITKIQAQLNQKGGLRKLIPAGIQHYMDMIAGEEEPQEDMQDPQEEDPQDPQDPNQDVASDETPSPTGSSSNPTESDSGSNRIDEPGSQHIGGTSGAPGSGSEESGGVEETGTGEGSGDENNGEEQTVGNNGGLSSSGESSSGGTGEEGEEEPQEIGNHGGLSSSA</sequence>
<feature type="region of interest" description="Disordered" evidence="1">
    <location>
        <begin position="105"/>
        <end position="161"/>
    </location>
</feature>
<feature type="compositionally biased region" description="Low complexity" evidence="1">
    <location>
        <begin position="43"/>
        <end position="53"/>
    </location>
</feature>
<feature type="compositionally biased region" description="Low complexity" evidence="1">
    <location>
        <begin position="442"/>
        <end position="453"/>
    </location>
</feature>
<evidence type="ECO:0000256" key="1">
    <source>
        <dbReference type="SAM" id="MobiDB-lite"/>
    </source>
</evidence>
<name>A0A2H3EDM7_ARMGA</name>
<evidence type="ECO:0000313" key="3">
    <source>
        <dbReference type="EMBL" id="PBK97626.1"/>
    </source>
</evidence>
<feature type="compositionally biased region" description="Acidic residues" evidence="1">
    <location>
        <begin position="377"/>
        <end position="392"/>
    </location>
</feature>
<feature type="signal peptide" evidence="2">
    <location>
        <begin position="1"/>
        <end position="20"/>
    </location>
</feature>
<organism evidence="3 4">
    <name type="scientific">Armillaria gallica</name>
    <name type="common">Bulbous honey fungus</name>
    <name type="synonym">Armillaria bulbosa</name>
    <dbReference type="NCBI Taxonomy" id="47427"/>
    <lineage>
        <taxon>Eukaryota</taxon>
        <taxon>Fungi</taxon>
        <taxon>Dikarya</taxon>
        <taxon>Basidiomycota</taxon>
        <taxon>Agaricomycotina</taxon>
        <taxon>Agaricomycetes</taxon>
        <taxon>Agaricomycetidae</taxon>
        <taxon>Agaricales</taxon>
        <taxon>Marasmiineae</taxon>
        <taxon>Physalacriaceae</taxon>
        <taxon>Armillaria</taxon>
    </lineage>
</organism>
<protein>
    <submittedName>
        <fullName evidence="3">Uncharacterized protein</fullName>
    </submittedName>
</protein>
<feature type="region of interest" description="Disordered" evidence="1">
    <location>
        <begin position="269"/>
        <end position="296"/>
    </location>
</feature>
<feature type="chain" id="PRO_5013688961" evidence="2">
    <location>
        <begin position="21"/>
        <end position="508"/>
    </location>
</feature>
<feature type="compositionally biased region" description="Polar residues" evidence="1">
    <location>
        <begin position="138"/>
        <end position="153"/>
    </location>
</feature>
<evidence type="ECO:0000256" key="2">
    <source>
        <dbReference type="SAM" id="SignalP"/>
    </source>
</evidence>
<reference evidence="4" key="1">
    <citation type="journal article" date="2017" name="Nat. Ecol. Evol.">
        <title>Genome expansion and lineage-specific genetic innovations in the forest pathogenic fungi Armillaria.</title>
        <authorList>
            <person name="Sipos G."/>
            <person name="Prasanna A.N."/>
            <person name="Walter M.C."/>
            <person name="O'Connor E."/>
            <person name="Balint B."/>
            <person name="Krizsan K."/>
            <person name="Kiss B."/>
            <person name="Hess J."/>
            <person name="Varga T."/>
            <person name="Slot J."/>
            <person name="Riley R."/>
            <person name="Boka B."/>
            <person name="Rigling D."/>
            <person name="Barry K."/>
            <person name="Lee J."/>
            <person name="Mihaltcheva S."/>
            <person name="LaButti K."/>
            <person name="Lipzen A."/>
            <person name="Waldron R."/>
            <person name="Moloney N.M."/>
            <person name="Sperisen C."/>
            <person name="Kredics L."/>
            <person name="Vagvoelgyi C."/>
            <person name="Patrignani A."/>
            <person name="Fitzpatrick D."/>
            <person name="Nagy I."/>
            <person name="Doyle S."/>
            <person name="Anderson J.B."/>
            <person name="Grigoriev I.V."/>
            <person name="Gueldener U."/>
            <person name="Muensterkoetter M."/>
            <person name="Nagy L.G."/>
        </authorList>
    </citation>
    <scope>NUCLEOTIDE SEQUENCE [LARGE SCALE GENOMIC DNA]</scope>
    <source>
        <strain evidence="4">Ar21-2</strain>
    </source>
</reference>
<feature type="compositionally biased region" description="Low complexity" evidence="1">
    <location>
        <begin position="394"/>
        <end position="418"/>
    </location>
</feature>
<evidence type="ECO:0000313" key="4">
    <source>
        <dbReference type="Proteomes" id="UP000217790"/>
    </source>
</evidence>
<dbReference type="EMBL" id="KZ293649">
    <property type="protein sequence ID" value="PBK97626.1"/>
    <property type="molecule type" value="Genomic_DNA"/>
</dbReference>
<dbReference type="InParanoid" id="A0A2H3EDM7"/>